<evidence type="ECO:0000313" key="2">
    <source>
        <dbReference type="EMBL" id="KAJ7391286.1"/>
    </source>
</evidence>
<sequence length="272" mass="30309">MMSARLTYLEWHKAVYGDTPQKDIFPVSESKLKSFAIDLFKAGYAPSTIMYLFISGMCTWHLANSQESPKKRFPSLAGSLRRFFKSQAGEVSSFSRQPLFPQDVEHLIDTCGVQTPKQLQMSFMLSASFHSGSRAGSFTGPKRRLNAESLLEAMTENPPPIAEHMKLGSISFSKDEHGLSMTMIYTYKKQDATNIAHHPLTAYGEEIFQLSEEAKSWPLLCQVDQSSGCLKTPAHQKAVVANLTKHYHDAAANPPPAPTVQHTNPQMVDKNK</sequence>
<feature type="region of interest" description="Disordered" evidence="1">
    <location>
        <begin position="250"/>
        <end position="272"/>
    </location>
</feature>
<reference evidence="2" key="1">
    <citation type="submission" date="2023-01" db="EMBL/GenBank/DDBJ databases">
        <title>Genome assembly of the deep-sea coral Lophelia pertusa.</title>
        <authorList>
            <person name="Herrera S."/>
            <person name="Cordes E."/>
        </authorList>
    </citation>
    <scope>NUCLEOTIDE SEQUENCE</scope>
    <source>
        <strain evidence="2">USNM1676648</strain>
        <tissue evidence="2">Polyp</tissue>
    </source>
</reference>
<dbReference type="Proteomes" id="UP001163046">
    <property type="component" value="Unassembled WGS sequence"/>
</dbReference>
<proteinExistence type="predicted"/>
<dbReference type="AlphaFoldDB" id="A0A9X0D9B0"/>
<evidence type="ECO:0000313" key="3">
    <source>
        <dbReference type="Proteomes" id="UP001163046"/>
    </source>
</evidence>
<dbReference type="OrthoDB" id="6007793at2759"/>
<name>A0A9X0D9B0_9CNID</name>
<organism evidence="2 3">
    <name type="scientific">Desmophyllum pertusum</name>
    <dbReference type="NCBI Taxonomy" id="174260"/>
    <lineage>
        <taxon>Eukaryota</taxon>
        <taxon>Metazoa</taxon>
        <taxon>Cnidaria</taxon>
        <taxon>Anthozoa</taxon>
        <taxon>Hexacorallia</taxon>
        <taxon>Scleractinia</taxon>
        <taxon>Caryophylliina</taxon>
        <taxon>Caryophylliidae</taxon>
        <taxon>Desmophyllum</taxon>
    </lineage>
</organism>
<comment type="caution">
    <text evidence="2">The sequence shown here is derived from an EMBL/GenBank/DDBJ whole genome shotgun (WGS) entry which is preliminary data.</text>
</comment>
<keyword evidence="3" id="KW-1185">Reference proteome</keyword>
<evidence type="ECO:0000256" key="1">
    <source>
        <dbReference type="SAM" id="MobiDB-lite"/>
    </source>
</evidence>
<gene>
    <name evidence="2" type="ORF">OS493_019418</name>
</gene>
<dbReference type="EMBL" id="MU825407">
    <property type="protein sequence ID" value="KAJ7391286.1"/>
    <property type="molecule type" value="Genomic_DNA"/>
</dbReference>
<protein>
    <submittedName>
        <fullName evidence="2">Uncharacterized protein</fullName>
    </submittedName>
</protein>
<accession>A0A9X0D9B0</accession>